<dbReference type="CDD" id="cd04320">
    <property type="entry name" value="AspRS_cyto_N"/>
    <property type="match status" value="1"/>
</dbReference>
<gene>
    <name evidence="16" type="ORF">GSBLH_T00001786001</name>
</gene>
<evidence type="ECO:0000259" key="14">
    <source>
        <dbReference type="PROSITE" id="PS50862"/>
    </source>
</evidence>
<dbReference type="InterPro" id="IPR012340">
    <property type="entry name" value="NA-bd_OB-fold"/>
</dbReference>
<keyword evidence="13" id="KW-0472">Membrane</keyword>
<comment type="catalytic activity">
    <reaction evidence="11">
        <text>tRNA(Asp) + L-aspartate + ATP = L-aspartyl-tRNA(Asp) + AMP + diphosphate</text>
        <dbReference type="Rhea" id="RHEA:19649"/>
        <dbReference type="Rhea" id="RHEA-COMP:9660"/>
        <dbReference type="Rhea" id="RHEA-COMP:9678"/>
        <dbReference type="ChEBI" id="CHEBI:29991"/>
        <dbReference type="ChEBI" id="CHEBI:30616"/>
        <dbReference type="ChEBI" id="CHEBI:33019"/>
        <dbReference type="ChEBI" id="CHEBI:78442"/>
        <dbReference type="ChEBI" id="CHEBI:78516"/>
        <dbReference type="ChEBI" id="CHEBI:456215"/>
        <dbReference type="EC" id="6.1.1.12"/>
    </reaction>
</comment>
<evidence type="ECO:0000256" key="3">
    <source>
        <dbReference type="ARBA" id="ARBA00012841"/>
    </source>
</evidence>
<dbReference type="RefSeq" id="XP_012895702.1">
    <property type="nucleotide sequence ID" value="XM_013040248.1"/>
</dbReference>
<evidence type="ECO:0000259" key="15">
    <source>
        <dbReference type="PROSITE" id="PS51185"/>
    </source>
</evidence>
<dbReference type="GO" id="GO:0005829">
    <property type="term" value="C:cytosol"/>
    <property type="evidence" value="ECO:0007669"/>
    <property type="project" value="TreeGrafter"/>
</dbReference>
<dbReference type="FunFam" id="3.30.930.10:FF:000013">
    <property type="entry name" value="Aspartate--tRNA ligase, cytoplasmic"/>
    <property type="match status" value="1"/>
</dbReference>
<dbReference type="InParanoid" id="D8M0R5"/>
<dbReference type="CDD" id="cd01200">
    <property type="entry name" value="WHEPGMRS_RNA"/>
    <property type="match status" value="1"/>
</dbReference>
<dbReference type="InterPro" id="IPR009068">
    <property type="entry name" value="uS15_NS1_RNA-bd_sf"/>
</dbReference>
<dbReference type="EMBL" id="FN668644">
    <property type="protein sequence ID" value="CBK21654.2"/>
    <property type="molecule type" value="Genomic_DNA"/>
</dbReference>
<dbReference type="HAMAP" id="MF_02075">
    <property type="entry name" value="Asp_tRNA_synth_type2"/>
    <property type="match status" value="1"/>
</dbReference>
<dbReference type="PANTHER" id="PTHR43450">
    <property type="entry name" value="ASPARTYL-TRNA SYNTHETASE"/>
    <property type="match status" value="1"/>
</dbReference>
<accession>D8M0R5</accession>
<keyword evidence="13" id="KW-1133">Transmembrane helix</keyword>
<feature type="compositionally biased region" description="Basic and acidic residues" evidence="12">
    <location>
        <begin position="1"/>
        <end position="12"/>
    </location>
</feature>
<feature type="compositionally biased region" description="Basic and acidic residues" evidence="12">
    <location>
        <begin position="85"/>
        <end position="107"/>
    </location>
</feature>
<dbReference type="GO" id="GO:0003723">
    <property type="term" value="F:RNA binding"/>
    <property type="evidence" value="ECO:0007669"/>
    <property type="project" value="TreeGrafter"/>
</dbReference>
<dbReference type="Gene3D" id="2.40.50.140">
    <property type="entry name" value="Nucleic acid-binding proteins"/>
    <property type="match status" value="1"/>
</dbReference>
<dbReference type="CDD" id="cd00776">
    <property type="entry name" value="AsxRS_core"/>
    <property type="match status" value="1"/>
</dbReference>
<keyword evidence="6" id="KW-0547">Nucleotide-binding</keyword>
<evidence type="ECO:0000256" key="5">
    <source>
        <dbReference type="ARBA" id="ARBA00022598"/>
    </source>
</evidence>
<dbReference type="InterPro" id="IPR000738">
    <property type="entry name" value="WHEP-TRS_dom"/>
</dbReference>
<keyword evidence="7" id="KW-0067">ATP-binding</keyword>
<dbReference type="PRINTS" id="PR01042">
    <property type="entry name" value="TRNASYNTHASP"/>
</dbReference>
<feature type="domain" description="Aminoacyl-transfer RNA synthetases class-II family profile" evidence="14">
    <location>
        <begin position="316"/>
        <end position="604"/>
    </location>
</feature>
<keyword evidence="17" id="KW-1185">Reference proteome</keyword>
<dbReference type="Proteomes" id="UP000008312">
    <property type="component" value="Unassembled WGS sequence"/>
</dbReference>
<evidence type="ECO:0000256" key="8">
    <source>
        <dbReference type="ARBA" id="ARBA00022917"/>
    </source>
</evidence>
<evidence type="ECO:0000256" key="11">
    <source>
        <dbReference type="ARBA" id="ARBA00047904"/>
    </source>
</evidence>
<dbReference type="SUPFAM" id="SSF50249">
    <property type="entry name" value="Nucleic acid-binding proteins"/>
    <property type="match status" value="1"/>
</dbReference>
<organism evidence="16">
    <name type="scientific">Blastocystis hominis</name>
    <dbReference type="NCBI Taxonomy" id="12968"/>
    <lineage>
        <taxon>Eukaryota</taxon>
        <taxon>Sar</taxon>
        <taxon>Stramenopiles</taxon>
        <taxon>Bigyra</taxon>
        <taxon>Opalozoa</taxon>
        <taxon>Opalinata</taxon>
        <taxon>Blastocystidae</taxon>
        <taxon>Blastocystis</taxon>
    </lineage>
</organism>
<proteinExistence type="inferred from homology"/>
<feature type="transmembrane region" description="Helical" evidence="13">
    <location>
        <begin position="698"/>
        <end position="718"/>
    </location>
</feature>
<dbReference type="InterPro" id="IPR002312">
    <property type="entry name" value="Asp/Asn-tRNA-synth_IIb"/>
</dbReference>
<dbReference type="Gene3D" id="1.10.287.10">
    <property type="entry name" value="S15/NS1, RNA-binding"/>
    <property type="match status" value="1"/>
</dbReference>
<evidence type="ECO:0000256" key="12">
    <source>
        <dbReference type="SAM" id="MobiDB-lite"/>
    </source>
</evidence>
<dbReference type="GO" id="GO:0017101">
    <property type="term" value="C:aminoacyl-tRNA synthetase multienzyme complex"/>
    <property type="evidence" value="ECO:0007669"/>
    <property type="project" value="TreeGrafter"/>
</dbReference>
<feature type="region of interest" description="Disordered" evidence="12">
    <location>
        <begin position="1"/>
        <end position="27"/>
    </location>
</feature>
<keyword evidence="9" id="KW-0030">Aminoacyl-tRNA synthetase</keyword>
<dbReference type="PROSITE" id="PS51185">
    <property type="entry name" value="WHEP_TRS_2"/>
    <property type="match status" value="1"/>
</dbReference>
<dbReference type="AlphaFoldDB" id="D8M0R5"/>
<dbReference type="InterPro" id="IPR004365">
    <property type="entry name" value="NA-bd_OB_tRNA"/>
</dbReference>
<dbReference type="GO" id="GO:0006422">
    <property type="term" value="P:aspartyl-tRNA aminoacylation"/>
    <property type="evidence" value="ECO:0007669"/>
    <property type="project" value="InterPro"/>
</dbReference>
<evidence type="ECO:0000256" key="9">
    <source>
        <dbReference type="ARBA" id="ARBA00023146"/>
    </source>
</evidence>
<dbReference type="OrthoDB" id="372395at2759"/>
<dbReference type="NCBIfam" id="NF003483">
    <property type="entry name" value="PRK05159.1"/>
    <property type="match status" value="1"/>
</dbReference>
<dbReference type="PANTHER" id="PTHR43450:SF1">
    <property type="entry name" value="ASPARTATE--TRNA LIGASE, CYTOPLASMIC"/>
    <property type="match status" value="1"/>
</dbReference>
<dbReference type="SUPFAM" id="SSF47060">
    <property type="entry name" value="S15/NS1 RNA-binding domain"/>
    <property type="match status" value="1"/>
</dbReference>
<dbReference type="Pfam" id="PF00152">
    <property type="entry name" value="tRNA-synt_2"/>
    <property type="match status" value="1"/>
</dbReference>
<evidence type="ECO:0000256" key="2">
    <source>
        <dbReference type="ARBA" id="ARBA00005312"/>
    </source>
</evidence>
<evidence type="ECO:0000256" key="4">
    <source>
        <dbReference type="ARBA" id="ARBA00022490"/>
    </source>
</evidence>
<name>D8M0R5_BLAHO</name>
<dbReference type="OMA" id="ANMKETH"/>
<feature type="region of interest" description="Disordered" evidence="12">
    <location>
        <begin position="85"/>
        <end position="125"/>
    </location>
</feature>
<dbReference type="PROSITE" id="PS50862">
    <property type="entry name" value="AA_TRNA_LIGASE_II"/>
    <property type="match status" value="1"/>
</dbReference>
<dbReference type="NCBIfam" id="TIGR00458">
    <property type="entry name" value="aspS_nondisc"/>
    <property type="match status" value="1"/>
</dbReference>
<keyword evidence="13" id="KW-0812">Transmembrane</keyword>
<protein>
    <recommendedName>
        <fullName evidence="3">aspartate--tRNA ligase</fullName>
        <ecNumber evidence="3">6.1.1.12</ecNumber>
    </recommendedName>
    <alternativeName>
        <fullName evidence="10">Aspartyl-tRNA synthetase</fullName>
    </alternativeName>
</protein>
<dbReference type="SUPFAM" id="SSF55681">
    <property type="entry name" value="Class II aaRS and biotin synthetases"/>
    <property type="match status" value="1"/>
</dbReference>
<dbReference type="Pfam" id="PF00458">
    <property type="entry name" value="WHEP-TRS"/>
    <property type="match status" value="1"/>
</dbReference>
<dbReference type="GO" id="GO:0004815">
    <property type="term" value="F:aspartate-tRNA ligase activity"/>
    <property type="evidence" value="ECO:0007669"/>
    <property type="project" value="UniProtKB-EC"/>
</dbReference>
<dbReference type="FunCoup" id="D8M0R5">
    <property type="interactions" value="638"/>
</dbReference>
<dbReference type="InterPro" id="IPR004523">
    <property type="entry name" value="Asp-tRNA_synthase_2"/>
</dbReference>
<dbReference type="Gene3D" id="3.30.930.10">
    <property type="entry name" value="Bira Bifunctional Protein, Domain 2"/>
    <property type="match status" value="1"/>
</dbReference>
<evidence type="ECO:0000256" key="7">
    <source>
        <dbReference type="ARBA" id="ARBA00022840"/>
    </source>
</evidence>
<keyword evidence="4" id="KW-0963">Cytoplasm</keyword>
<dbReference type="SMART" id="SM00991">
    <property type="entry name" value="WHEP-TRS"/>
    <property type="match status" value="1"/>
</dbReference>
<dbReference type="GO" id="GO:0005524">
    <property type="term" value="F:ATP binding"/>
    <property type="evidence" value="ECO:0007669"/>
    <property type="project" value="UniProtKB-KW"/>
</dbReference>
<evidence type="ECO:0000256" key="10">
    <source>
        <dbReference type="ARBA" id="ARBA00033155"/>
    </source>
</evidence>
<dbReference type="InterPro" id="IPR004364">
    <property type="entry name" value="Aa-tRNA-synt_II"/>
</dbReference>
<dbReference type="EC" id="6.1.1.12" evidence="3"/>
<evidence type="ECO:0000313" key="17">
    <source>
        <dbReference type="Proteomes" id="UP000008312"/>
    </source>
</evidence>
<comment type="similarity">
    <text evidence="2">Belongs to the class-II aminoacyl-tRNA synthetase family. Type 2 subfamily.</text>
</comment>
<evidence type="ECO:0000313" key="16">
    <source>
        <dbReference type="EMBL" id="CBK21654.2"/>
    </source>
</evidence>
<evidence type="ECO:0000256" key="6">
    <source>
        <dbReference type="ARBA" id="ARBA00022741"/>
    </source>
</evidence>
<evidence type="ECO:0000256" key="1">
    <source>
        <dbReference type="ARBA" id="ARBA00004496"/>
    </source>
</evidence>
<reference evidence="16" key="1">
    <citation type="submission" date="2010-02" db="EMBL/GenBank/DDBJ databases">
        <title>Sequencing and annotation of the Blastocystis hominis genome.</title>
        <authorList>
            <person name="Wincker P."/>
        </authorList>
    </citation>
    <scope>NUCLEOTIDE SEQUENCE</scope>
    <source>
        <strain evidence="16">Singapore isolate B</strain>
    </source>
</reference>
<dbReference type="InterPro" id="IPR006195">
    <property type="entry name" value="aa-tRNA-synth_II"/>
</dbReference>
<dbReference type="Pfam" id="PF01336">
    <property type="entry name" value="tRNA_anti-codon"/>
    <property type="match status" value="1"/>
</dbReference>
<dbReference type="InterPro" id="IPR045864">
    <property type="entry name" value="aa-tRNA-synth_II/BPL/LPL"/>
</dbReference>
<dbReference type="GeneID" id="24919013"/>
<keyword evidence="5" id="KW-0436">Ligase</keyword>
<sequence>MEATEGLRKQVEEQGNVVRELKTNKAPKEEISAALNKLFSLKTELKEAQQLEMGNLLEEITKLKNENGDENLIKEKEARVEQLQKFLEPQEKEKKQKDKKEAGPSKKDLRKLKRAEEQSRSESAIVPANDMFGDYPLCQSAERTERKWTPLEEIENHIGEEVLIRGRAFNVNHKGKCCFIILRQHVDSVQCCLFQGGAISKAMVNYAGKIPKESIIDIYGIVQKVETPIESATFKNVEISVQKVFVVSRVKVELPFQLDSAMRTDAEIAANEALDEKDRKFITVNPDTRLDYRWIDLRTPCNQAIVRLSSAVCLLFREYLLQNDFVEIHTPKINPGTSEGGSNVFKLDYFGSQACLAQSPQLYKQMTTACADFERVFEIGPVFRAENSNTHRHLTEFVGLDMEMTIKEHYYEAVNMIANMFVYIFDGLNARFAKELNAVQQQHPFTPLVYPKQTLILSYSEGMQLLIDNGFDVDPMGDLSTPMEKQLGRLVKEKYNTDFYILDKFPLSIRPFYTMPDPHNPKLSNSYDIFIRGEEIVSGAQRIHDPELLAERAKACGISIESLHAYLQSFSHGAYPHAGCGIGLERVVMLFLGLPNIRYTSMFPRDPKRCNPLSVCYRKHEYSSAKKSSACTSLSTSSPSPSEPFGSAFSESEERASRAAAVSRIRFSISSILGRIDLRYLTSLDTGLKKKTAKCTMLLAKLVFFLFCYFCILHDVLLTRIKA</sequence>
<keyword evidence="8" id="KW-0648">Protein biosynthesis</keyword>
<comment type="subcellular location">
    <subcellularLocation>
        <location evidence="1">Cytoplasm</location>
    </subcellularLocation>
</comment>
<feature type="domain" description="WHEP-TRS" evidence="15">
    <location>
        <begin position="3"/>
        <end position="59"/>
    </location>
</feature>
<evidence type="ECO:0000256" key="13">
    <source>
        <dbReference type="SAM" id="Phobius"/>
    </source>
</evidence>